<sequence>MCAQSDRGSTGSLIVGTIMAAEAHFGRSETLLNAAVRLSPLPR</sequence>
<name>A0ABY1Q3V2_9SPHN</name>
<proteinExistence type="predicted"/>
<accession>A0ABY1Q3V2</accession>
<reference evidence="1 2" key="1">
    <citation type="submission" date="2017-05" db="EMBL/GenBank/DDBJ databases">
        <authorList>
            <person name="Varghese N."/>
            <person name="Submissions S."/>
        </authorList>
    </citation>
    <scope>NUCLEOTIDE SEQUENCE [LARGE SCALE GENOMIC DNA]</scope>
    <source>
        <strain evidence="1 2">SM16</strain>
    </source>
</reference>
<keyword evidence="2" id="KW-1185">Reference proteome</keyword>
<dbReference type="Proteomes" id="UP001157910">
    <property type="component" value="Unassembled WGS sequence"/>
</dbReference>
<comment type="caution">
    <text evidence="1">The sequence shown here is derived from an EMBL/GenBank/DDBJ whole genome shotgun (WGS) entry which is preliminary data.</text>
</comment>
<organism evidence="1 2">
    <name type="scientific">Novosphingobium panipatense</name>
    <dbReference type="NCBI Taxonomy" id="428991"/>
    <lineage>
        <taxon>Bacteria</taxon>
        <taxon>Pseudomonadati</taxon>
        <taxon>Pseudomonadota</taxon>
        <taxon>Alphaproteobacteria</taxon>
        <taxon>Sphingomonadales</taxon>
        <taxon>Sphingomonadaceae</taxon>
        <taxon>Novosphingobium</taxon>
    </lineage>
</organism>
<evidence type="ECO:0000313" key="2">
    <source>
        <dbReference type="Proteomes" id="UP001157910"/>
    </source>
</evidence>
<gene>
    <name evidence="1" type="ORF">SAMN06296065_102158</name>
</gene>
<protein>
    <submittedName>
        <fullName evidence="1">Uncharacterized protein</fullName>
    </submittedName>
</protein>
<dbReference type="EMBL" id="FXUI01000002">
    <property type="protein sequence ID" value="SMP56655.1"/>
    <property type="molecule type" value="Genomic_DNA"/>
</dbReference>
<evidence type="ECO:0000313" key="1">
    <source>
        <dbReference type="EMBL" id="SMP56655.1"/>
    </source>
</evidence>